<evidence type="ECO:0000313" key="6">
    <source>
        <dbReference type="EMBL" id="MEX5284745.1"/>
    </source>
</evidence>
<sequence length="1442" mass="155834">MGKRRIAFAAGAVVLLFLFLSFAFSWYVSRTGAYIAGAGETVSRTLEESLGVPVTVGGVRIYSTHGLSLEDVRIFDKTGTQILYAGEAKVDFSLFSVFSSSPAAAISEVTLESPEIRLQEREDGSWNAADLMQKKSESGDFRGRILAKDGKASFSFMDRELRLTDIEAELDFDKNPVLGVTVSARNGEAVLSAEGEIADGRQEFEFKGEKLALMEYLAFLPKDKIPKDITPEAGLVDDLQLKVLRGDGDLSLSGEVRFSNGQAVVYGTRVEAMDGLLLFSGEEARLFLRAEAKGQKASVHGRIAWQDEQPSFNFVAESAAFNPSAIFAQSPYEGPVHFLASIYGTEDDYKIDGECDAAAGAVYGCGIQDAKAKVHYENGLLTARLTSKTLGGTVSSDVAFHTGDGSYEAHVEGRDFSGAELSAFMPAEGLALSGSYGADVVLQGRIQEEDSLLAYGTLAGDGASYKGVAANSLAASFFKQGERLHLDYLGMEFASGGSLGVEGDIDGASSLDLLFYGTAIPLETVRLFAPDIDAAGSLDLSGTVRGAMDNPLIQASFSASDGRLLQQPFTALYGSVSGNLESIGIEEFVLERNGKMTWLAEGTVGLVGERPINLRVDSVGARMEDIAAVFAPDQPITGNVDNTIRFTGTLDNPSAVGYIHFYRGSYDGYILSGMDGDYYLEGDTVRLQDFHIFSPLVDMDVNGTVTRGGALDLYAAAHDISLDRIGSKLPYPVSGNGTFDGHISGTLAAPRFDGVLDAKRLTLNGQEIEEVHGEVRLSDNVLRAEKFGFRQNDGTYTMRAMANLDTQALDGDVQVKNGDVRAILAVANLKSDIIEGRLDGEIRFAGTLDNPDAELTATVTDGKVSGYEIRDMKANLRLADHVVTIRELMGRQGNGLFAAEGRVPLEESGGKLDARFSATDIAAGMVTKSLGIAADVKGAINLEVQTGGTIKNPTANASVEIKNGGVGASTFDSLTGLFNLRNGVIHVDQLFVRKTLGERRYSASAKGDIPLKSLTASSEEWLDVPEQLSLTVSLDQADLSLLPILSPSVDWALGPTQGEVRVTGTLAHPYFSGEISLSEGALKFKQLERPITEMKAQLRLSGSEISLTECTGKMGGGSYSVTGAARFQNGRFEDYALDIKADELGVVSSFYNGPLTGELRLSEGVLHGRSLPKLTGEIHVHHTTLAIPSLPEEESVLPEVILDVGVTLGEKVRFYSPSLYDMRLAGGFHYGGTTRYVAPSGSVTVERGTITYNRTRFTVKEGEAYFNQVGSFLPSLSLEAEARFGKTRIFLHTTGPIGKMETHLSSEPAMSETEILRLLTFRTTDVTNEKALTALLNFGLSMTILGDIENNVRNALGLDEFRIDGEEVDEFHKRGIDDHRMEYNLQIGKYINDRVMLRYKQGIGNKTREYGISYDFTDRVSAYYNYDEESRNVFGLEARIRF</sequence>
<evidence type="ECO:0000256" key="4">
    <source>
        <dbReference type="ARBA" id="ARBA00023136"/>
    </source>
</evidence>
<dbReference type="Pfam" id="PF04357">
    <property type="entry name" value="TamB"/>
    <property type="match status" value="1"/>
</dbReference>
<evidence type="ECO:0000256" key="3">
    <source>
        <dbReference type="ARBA" id="ARBA00022989"/>
    </source>
</evidence>
<comment type="subcellular location">
    <subcellularLocation>
        <location evidence="1">Membrane</location>
        <topology evidence="1">Single-pass membrane protein</topology>
    </subcellularLocation>
</comment>
<evidence type="ECO:0000256" key="2">
    <source>
        <dbReference type="ARBA" id="ARBA00022692"/>
    </source>
</evidence>
<evidence type="ECO:0000259" key="5">
    <source>
        <dbReference type="Pfam" id="PF04357"/>
    </source>
</evidence>
<protein>
    <submittedName>
        <fullName evidence="6">Translocation/assembly module TamB domain-containing protein</fullName>
    </submittedName>
</protein>
<comment type="caution">
    <text evidence="6">The sequence shown here is derived from an EMBL/GenBank/DDBJ whole genome shotgun (WGS) entry which is preliminary data.</text>
</comment>
<accession>A0ABV3X3H4</accession>
<dbReference type="EMBL" id="JARVLH010000002">
    <property type="protein sequence ID" value="MEX5284745.1"/>
    <property type="molecule type" value="Genomic_DNA"/>
</dbReference>
<dbReference type="PANTHER" id="PTHR36985">
    <property type="entry name" value="TRANSLOCATION AND ASSEMBLY MODULE SUBUNIT TAMB"/>
    <property type="match status" value="1"/>
</dbReference>
<dbReference type="InterPro" id="IPR007452">
    <property type="entry name" value="TamB_C"/>
</dbReference>
<organism evidence="6 7">
    <name type="scientific">Selenomonas sputigena</name>
    <dbReference type="NCBI Taxonomy" id="69823"/>
    <lineage>
        <taxon>Bacteria</taxon>
        <taxon>Bacillati</taxon>
        <taxon>Bacillota</taxon>
        <taxon>Negativicutes</taxon>
        <taxon>Selenomonadales</taxon>
        <taxon>Selenomonadaceae</taxon>
        <taxon>Selenomonas</taxon>
    </lineage>
</organism>
<feature type="domain" description="Translocation and assembly module TamB C-terminal" evidence="5">
    <location>
        <begin position="1112"/>
        <end position="1442"/>
    </location>
</feature>
<name>A0ABV3X3H4_9FIRM</name>
<keyword evidence="4" id="KW-0472">Membrane</keyword>
<proteinExistence type="predicted"/>
<keyword evidence="2" id="KW-0812">Transmembrane</keyword>
<keyword evidence="7" id="KW-1185">Reference proteome</keyword>
<evidence type="ECO:0000256" key="1">
    <source>
        <dbReference type="ARBA" id="ARBA00004167"/>
    </source>
</evidence>
<reference evidence="6 7" key="1">
    <citation type="submission" date="2023-04" db="EMBL/GenBank/DDBJ databases">
        <title>Genome Sequence of Selenomonas sputigena ATCC 33150.</title>
        <authorList>
            <person name="Miller D.P."/>
            <person name="Anvari S."/>
            <person name="Polson S.W."/>
            <person name="Macdonald M."/>
            <person name="Mcdowell J.V."/>
        </authorList>
    </citation>
    <scope>NUCLEOTIDE SEQUENCE [LARGE SCALE GENOMIC DNA]</scope>
    <source>
        <strain evidence="6 7">ATCC 33150</strain>
    </source>
</reference>
<dbReference type="Proteomes" id="UP001559623">
    <property type="component" value="Unassembled WGS sequence"/>
</dbReference>
<dbReference type="PANTHER" id="PTHR36985:SF1">
    <property type="entry name" value="TRANSLOCATION AND ASSEMBLY MODULE SUBUNIT TAMB"/>
    <property type="match status" value="1"/>
</dbReference>
<evidence type="ECO:0000313" key="7">
    <source>
        <dbReference type="Proteomes" id="UP001559623"/>
    </source>
</evidence>
<keyword evidence="3" id="KW-1133">Transmembrane helix</keyword>
<gene>
    <name evidence="6" type="ORF">QCO44_03690</name>
</gene>
<dbReference type="RefSeq" id="WP_368846469.1">
    <property type="nucleotide sequence ID" value="NZ_CP194411.1"/>
</dbReference>